<dbReference type="AlphaFoldDB" id="A0A4Q7P2P2"/>
<comment type="caution">
    <text evidence="2">The sequence shown here is derived from an EMBL/GenBank/DDBJ whole genome shotgun (WGS) entry which is preliminary data.</text>
</comment>
<feature type="transmembrane region" description="Helical" evidence="1">
    <location>
        <begin position="48"/>
        <end position="70"/>
    </location>
</feature>
<name>A0A4Q7P2P2_9FLAO</name>
<evidence type="ECO:0000313" key="2">
    <source>
        <dbReference type="EMBL" id="RZS93640.1"/>
    </source>
</evidence>
<dbReference type="EMBL" id="SGXE01000002">
    <property type="protein sequence ID" value="RZS93640.1"/>
    <property type="molecule type" value="Genomic_DNA"/>
</dbReference>
<dbReference type="Gene3D" id="3.30.1380.10">
    <property type="match status" value="1"/>
</dbReference>
<dbReference type="InterPro" id="IPR009045">
    <property type="entry name" value="Zn_M74/Hedgehog-like"/>
</dbReference>
<keyword evidence="3" id="KW-1185">Reference proteome</keyword>
<sequence>MILKGVRVFSKILLFFILTTITQIGGIVYLLIEVALKRTTPYYRLKKLVVFTLLYLFTSFVIVPYVASLFGREPILENHRVQAHSTFTKLCNRNYVRTEFQSTIQEIAEDFYKKHPGIQLVYLDANFPFINGYPLFPHLSHDDGKKLDISFIYQNTKDQVTNSKPTISGYGYFENPKPKEFDQTQYCKERGNTQYDLTRYLTFGTLDNNLKFAEEPTKDLLLSIIKHNTIEKVFIEPHLKKRLHLYDQKIRFHGCQAVRHDDHIHLQIR</sequence>
<dbReference type="RefSeq" id="WP_130286758.1">
    <property type="nucleotide sequence ID" value="NZ_SGXE01000002.1"/>
</dbReference>
<gene>
    <name evidence="2" type="ORF">EV197_2220</name>
</gene>
<protein>
    <submittedName>
        <fullName evidence="2">Uncharacterized protein</fullName>
    </submittedName>
</protein>
<dbReference type="OrthoDB" id="655954at2"/>
<proteinExistence type="predicted"/>
<keyword evidence="1" id="KW-0812">Transmembrane</keyword>
<evidence type="ECO:0000313" key="3">
    <source>
        <dbReference type="Proteomes" id="UP000292262"/>
    </source>
</evidence>
<organism evidence="2 3">
    <name type="scientific">Aquimarina brevivitae</name>
    <dbReference type="NCBI Taxonomy" id="323412"/>
    <lineage>
        <taxon>Bacteria</taxon>
        <taxon>Pseudomonadati</taxon>
        <taxon>Bacteroidota</taxon>
        <taxon>Flavobacteriia</taxon>
        <taxon>Flavobacteriales</taxon>
        <taxon>Flavobacteriaceae</taxon>
        <taxon>Aquimarina</taxon>
    </lineage>
</organism>
<dbReference type="Proteomes" id="UP000292262">
    <property type="component" value="Unassembled WGS sequence"/>
</dbReference>
<reference evidence="2 3" key="1">
    <citation type="submission" date="2019-02" db="EMBL/GenBank/DDBJ databases">
        <title>Genomic Encyclopedia of Type Strains, Phase IV (KMG-IV): sequencing the most valuable type-strain genomes for metagenomic binning, comparative biology and taxonomic classification.</title>
        <authorList>
            <person name="Goeker M."/>
        </authorList>
    </citation>
    <scope>NUCLEOTIDE SEQUENCE [LARGE SCALE GENOMIC DNA]</scope>
    <source>
        <strain evidence="2 3">DSM 17196</strain>
    </source>
</reference>
<accession>A0A4Q7P2P2</accession>
<evidence type="ECO:0000256" key="1">
    <source>
        <dbReference type="SAM" id="Phobius"/>
    </source>
</evidence>
<feature type="transmembrane region" description="Helical" evidence="1">
    <location>
        <begin position="12"/>
        <end position="36"/>
    </location>
</feature>
<keyword evidence="1" id="KW-1133">Transmembrane helix</keyword>
<keyword evidence="1" id="KW-0472">Membrane</keyword>